<sequence>MYLRASVSDVLRRRIRFPPGTATGTITATATATSSSVTAAASTNLAPLPPPLPPNVRNSCSGRGFTWRKSSGDVSLWFMLYAQAVAAMLLGTCSDPVFAEGNSVESSSLTDPEDAEVAGLRRVDDDAVISNEHTMKWRIFTDNGRDSFQKGKLSDAEKFFLSALREAKEGFGERDAHVASACNNLAELYRVMKAFDKAEPLQLEAINILEDSFGPEDIRVGVAFHNLGQLYLVQRKLEDACSCYQRALKVKGRVLGHSHPDYADTMYHLGKVLHLQGKEKESEALIVDSIRILEEGGHGQSNLYMRRLRHLAQLYLKSSRPVDAENVQRKILHALELVKGWDSLDTVMAAEGLALTLQSAGKLREAHELLERCLDARKKLLPEYHIQTGANMLHLARVAMLYSNQLRSRSASDATIQLEKAKDFLENCIRISQQVLIKLMKQKTLFRKEDSAESRRNARIAMIILMQALDALGLLEINRMELQDSRDSSGAAGAENALLRCIDAYKEFERESSISDSVEVRTEYLKCLKHLLSLLTDGAQGRRHSRKVTVKELKDEINHVESEVSASRGHGKKA</sequence>
<dbReference type="Proteomes" id="UP000233551">
    <property type="component" value="Unassembled WGS sequence"/>
</dbReference>
<feature type="repeat" description="TPR" evidence="1">
    <location>
        <begin position="221"/>
        <end position="254"/>
    </location>
</feature>
<proteinExistence type="predicted"/>
<dbReference type="PANTHER" id="PTHR47689">
    <property type="entry name" value="TETRATRICOPEPTIDE REPEAT (TPR)-LIKE SUPERFAMILY PROTEIN"/>
    <property type="match status" value="1"/>
</dbReference>
<name>A0A2I0JDV0_PUNGR</name>
<dbReference type="SUPFAM" id="SSF48452">
    <property type="entry name" value="TPR-like"/>
    <property type="match status" value="2"/>
</dbReference>
<dbReference type="PANTHER" id="PTHR47689:SF2">
    <property type="entry name" value="TETRATRICOPEPTIDE REPEAT (TPR)-LIKE SUPERFAMILY PROTEIN"/>
    <property type="match status" value="1"/>
</dbReference>
<dbReference type="STRING" id="22663.A0A2I0JDV0"/>
<dbReference type="EMBL" id="PGOL01001783">
    <property type="protein sequence ID" value="PKI54409.1"/>
    <property type="molecule type" value="Genomic_DNA"/>
</dbReference>
<organism evidence="2 3">
    <name type="scientific">Punica granatum</name>
    <name type="common">Pomegranate</name>
    <dbReference type="NCBI Taxonomy" id="22663"/>
    <lineage>
        <taxon>Eukaryota</taxon>
        <taxon>Viridiplantae</taxon>
        <taxon>Streptophyta</taxon>
        <taxon>Embryophyta</taxon>
        <taxon>Tracheophyta</taxon>
        <taxon>Spermatophyta</taxon>
        <taxon>Magnoliopsida</taxon>
        <taxon>eudicotyledons</taxon>
        <taxon>Gunneridae</taxon>
        <taxon>Pentapetalae</taxon>
        <taxon>rosids</taxon>
        <taxon>malvids</taxon>
        <taxon>Myrtales</taxon>
        <taxon>Lythraceae</taxon>
        <taxon>Punica</taxon>
    </lineage>
</organism>
<evidence type="ECO:0000313" key="2">
    <source>
        <dbReference type="EMBL" id="PKI54409.1"/>
    </source>
</evidence>
<dbReference type="PROSITE" id="PS50005">
    <property type="entry name" value="TPR"/>
    <property type="match status" value="1"/>
</dbReference>
<keyword evidence="1" id="KW-0802">TPR repeat</keyword>
<dbReference type="Pfam" id="PF13374">
    <property type="entry name" value="TPR_10"/>
    <property type="match status" value="2"/>
</dbReference>
<keyword evidence="3" id="KW-1185">Reference proteome</keyword>
<comment type="caution">
    <text evidence="2">The sequence shown here is derived from an EMBL/GenBank/DDBJ whole genome shotgun (WGS) entry which is preliminary data.</text>
</comment>
<dbReference type="Pfam" id="PF13424">
    <property type="entry name" value="TPR_12"/>
    <property type="match status" value="1"/>
</dbReference>
<reference evidence="2 3" key="1">
    <citation type="submission" date="2017-11" db="EMBL/GenBank/DDBJ databases">
        <title>De-novo sequencing of pomegranate (Punica granatum L.) genome.</title>
        <authorList>
            <person name="Akparov Z."/>
            <person name="Amiraslanov A."/>
            <person name="Hajiyeva S."/>
            <person name="Abbasov M."/>
            <person name="Kaur K."/>
            <person name="Hamwieh A."/>
            <person name="Solovyev V."/>
            <person name="Salamov A."/>
            <person name="Braich B."/>
            <person name="Kosarev P."/>
            <person name="Mahmoud A."/>
            <person name="Hajiyev E."/>
            <person name="Babayeva S."/>
            <person name="Izzatullayeva V."/>
            <person name="Mammadov A."/>
            <person name="Mammadov A."/>
            <person name="Sharifova S."/>
            <person name="Ojaghi J."/>
            <person name="Eynullazada K."/>
            <person name="Bayramov B."/>
            <person name="Abdulazimova A."/>
            <person name="Shahmuradov I."/>
        </authorList>
    </citation>
    <scope>NUCLEOTIDE SEQUENCE [LARGE SCALE GENOMIC DNA]</scope>
    <source>
        <strain evidence="3">cv. AG2017</strain>
        <tissue evidence="2">Leaf</tissue>
    </source>
</reference>
<gene>
    <name evidence="2" type="ORF">CRG98_025196</name>
</gene>
<dbReference type="InterPro" id="IPR011990">
    <property type="entry name" value="TPR-like_helical_dom_sf"/>
</dbReference>
<evidence type="ECO:0000313" key="3">
    <source>
        <dbReference type="Proteomes" id="UP000233551"/>
    </source>
</evidence>
<dbReference type="SMART" id="SM00028">
    <property type="entry name" value="TPR"/>
    <property type="match status" value="5"/>
</dbReference>
<evidence type="ECO:0000256" key="1">
    <source>
        <dbReference type="PROSITE-ProRule" id="PRU00339"/>
    </source>
</evidence>
<accession>A0A2I0JDV0</accession>
<dbReference type="AlphaFoldDB" id="A0A2I0JDV0"/>
<dbReference type="Gene3D" id="1.25.40.10">
    <property type="entry name" value="Tetratricopeptide repeat domain"/>
    <property type="match status" value="2"/>
</dbReference>
<dbReference type="InterPro" id="IPR019734">
    <property type="entry name" value="TPR_rpt"/>
</dbReference>
<protein>
    <submittedName>
        <fullName evidence="2">Uncharacterized protein</fullName>
    </submittedName>
</protein>